<dbReference type="AlphaFoldDB" id="A0A212FLX3"/>
<evidence type="ECO:0000256" key="3">
    <source>
        <dbReference type="PROSITE-ProRule" id="PRU00497"/>
    </source>
</evidence>
<dbReference type="Proteomes" id="UP000007151">
    <property type="component" value="Unassembled WGS sequence"/>
</dbReference>
<feature type="region of interest" description="Disordered" evidence="4">
    <location>
        <begin position="452"/>
        <end position="481"/>
    </location>
</feature>
<reference evidence="6 7" key="1">
    <citation type="journal article" date="2011" name="Cell">
        <title>The monarch butterfly genome yields insights into long-distance migration.</title>
        <authorList>
            <person name="Zhan S."/>
            <person name="Merlin C."/>
            <person name="Boore J.L."/>
            <person name="Reppert S.M."/>
        </authorList>
    </citation>
    <scope>NUCLEOTIDE SEQUENCE [LARGE SCALE GENOMIC DNA]</scope>
    <source>
        <strain evidence="6">F-2</strain>
    </source>
</reference>
<evidence type="ECO:0000313" key="7">
    <source>
        <dbReference type="Proteomes" id="UP000007151"/>
    </source>
</evidence>
<gene>
    <name evidence="6" type="ORF">KGM_209417</name>
</gene>
<comment type="caution">
    <text evidence="6">The sequence shown here is derived from an EMBL/GenBank/DDBJ whole genome shotgun (WGS) entry which is preliminary data.</text>
</comment>
<dbReference type="GO" id="GO:0062129">
    <property type="term" value="C:chitin-based extracellular matrix"/>
    <property type="evidence" value="ECO:0007669"/>
    <property type="project" value="TreeGrafter"/>
</dbReference>
<dbReference type="EMBL" id="AGBW02007689">
    <property type="protein sequence ID" value="OWR54745.1"/>
    <property type="molecule type" value="Genomic_DNA"/>
</dbReference>
<name>A0A212FLX3_DANPL</name>
<dbReference type="PROSITE" id="PS00233">
    <property type="entry name" value="CHIT_BIND_RR_1"/>
    <property type="match status" value="1"/>
</dbReference>
<evidence type="ECO:0000313" key="6">
    <source>
        <dbReference type="EMBL" id="OWR54745.1"/>
    </source>
</evidence>
<dbReference type="PROSITE" id="PS51155">
    <property type="entry name" value="CHIT_BIND_RR_2"/>
    <property type="match status" value="1"/>
</dbReference>
<feature type="compositionally biased region" description="Basic and acidic residues" evidence="4">
    <location>
        <begin position="452"/>
        <end position="462"/>
    </location>
</feature>
<keyword evidence="1 3" id="KW-0193">Cuticle</keyword>
<proteinExistence type="predicted"/>
<protein>
    <submittedName>
        <fullName evidence="6">Cuticular protein RR-1 motif 14</fullName>
    </submittedName>
</protein>
<dbReference type="PANTHER" id="PTHR10380:SF173">
    <property type="entry name" value="CUTICULAR PROTEIN 47EF, ISOFORM C-RELATED"/>
    <property type="match status" value="1"/>
</dbReference>
<dbReference type="InterPro" id="IPR000618">
    <property type="entry name" value="Insect_cuticle"/>
</dbReference>
<keyword evidence="7" id="KW-1185">Reference proteome</keyword>
<dbReference type="InParanoid" id="A0A212FLX3"/>
<organism evidence="6 7">
    <name type="scientific">Danaus plexippus plexippus</name>
    <dbReference type="NCBI Taxonomy" id="278856"/>
    <lineage>
        <taxon>Eukaryota</taxon>
        <taxon>Metazoa</taxon>
        <taxon>Ecdysozoa</taxon>
        <taxon>Arthropoda</taxon>
        <taxon>Hexapoda</taxon>
        <taxon>Insecta</taxon>
        <taxon>Pterygota</taxon>
        <taxon>Neoptera</taxon>
        <taxon>Endopterygota</taxon>
        <taxon>Lepidoptera</taxon>
        <taxon>Glossata</taxon>
        <taxon>Ditrysia</taxon>
        <taxon>Papilionoidea</taxon>
        <taxon>Nymphalidae</taxon>
        <taxon>Danainae</taxon>
        <taxon>Danaini</taxon>
        <taxon>Danaina</taxon>
        <taxon>Danaus</taxon>
        <taxon>Danaus</taxon>
    </lineage>
</organism>
<feature type="region of interest" description="Disordered" evidence="4">
    <location>
        <begin position="722"/>
        <end position="746"/>
    </location>
</feature>
<accession>A0A212FLX3</accession>
<dbReference type="InterPro" id="IPR031311">
    <property type="entry name" value="CHIT_BIND_RR_consensus"/>
</dbReference>
<feature type="signal peptide" evidence="5">
    <location>
        <begin position="1"/>
        <end position="16"/>
    </location>
</feature>
<dbReference type="KEGG" id="dpl:KGM_209417"/>
<dbReference type="PRINTS" id="PR00947">
    <property type="entry name" value="CUTICLE"/>
</dbReference>
<dbReference type="PANTHER" id="PTHR10380">
    <property type="entry name" value="CUTICLE PROTEIN"/>
    <property type="match status" value="1"/>
</dbReference>
<feature type="compositionally biased region" description="Polar residues" evidence="4">
    <location>
        <begin position="463"/>
        <end position="478"/>
    </location>
</feature>
<evidence type="ECO:0000256" key="4">
    <source>
        <dbReference type="SAM" id="MobiDB-lite"/>
    </source>
</evidence>
<keyword evidence="2 5" id="KW-0732">Signal</keyword>
<dbReference type="Pfam" id="PF00379">
    <property type="entry name" value="Chitin_bind_4"/>
    <property type="match status" value="1"/>
</dbReference>
<sequence>MKIIWVLLGLIGSALAEKLDRSYLPPPGSKFSGGSPGAIDVPLEFPKETVLPNPGSNNLGKPEIAIGINRISPIAFNQQYGSTSEPYQKNEYNSPATESYALSEISTKTPDVVSNDFVQTPNLGDLKINYENLYQTSSTTKPGNLFSVIEETKYINNGGDLTDDNNYETDNKISDESKKIYGGDIDSIPEINSYFAKPSSPAAFHFSLSKLYETGANVSSTPTYDSSSNLSESLYSTKPSQYGLKPDSKTTFNIPYTYSPRTERIQAQRDREAIILNYDSEITPDGYAYSFDTSNGIHVDEKATALNGVRATGSYSYIGDDGKLYNVSYTADENGFRPIGDHLPSPPPIPDAIMKVIEQATKDRDLGIYDDGTYDDSKYGYRNYEPKNKIGFLNKYKTGDPKYIKKQTDQKEIKNKKILSNKKEMGDKLITKDSIFTPPVTTLLPYEEDRSKSNYDEFKNENINDSENEGNILSNESDGTGYEYSKPLDDFSLVTDKEFVNRISETPNLNTVRIIEEKTNGNIRGKPFMTPYVYENDNTFLDYDNSESVLETLGQYQVQNKNIPSVQNTNTVLPTFSISELNSTNNISGDTGITNILPQDHQGYFYPTTGSNFNSDAYNPIAISSEKNISENQPTIPREFPSRLNLQATKVETVSSNPSPYRDFGLFNDESKIRNDSTDVGDKRMFIQQETTQPSDQNSYGEYISVPTNELNDTEFTINRENAIKGEDFSGPKQRQKYDPLTGYYY</sequence>
<evidence type="ECO:0000256" key="1">
    <source>
        <dbReference type="ARBA" id="ARBA00022460"/>
    </source>
</evidence>
<evidence type="ECO:0000256" key="2">
    <source>
        <dbReference type="ARBA" id="ARBA00022729"/>
    </source>
</evidence>
<dbReference type="InterPro" id="IPR050468">
    <property type="entry name" value="Cuticle_Struct_Prot"/>
</dbReference>
<feature type="chain" id="PRO_5013188379" evidence="5">
    <location>
        <begin position="17"/>
        <end position="746"/>
    </location>
</feature>
<evidence type="ECO:0000256" key="5">
    <source>
        <dbReference type="SAM" id="SignalP"/>
    </source>
</evidence>
<dbReference type="GO" id="GO:0008010">
    <property type="term" value="F:structural constituent of chitin-based larval cuticle"/>
    <property type="evidence" value="ECO:0007669"/>
    <property type="project" value="TreeGrafter"/>
</dbReference>